<protein>
    <submittedName>
        <fullName evidence="1">Uncharacterized protein</fullName>
    </submittedName>
</protein>
<gene>
    <name evidence="1" type="ORF">Dcar01_03711</name>
</gene>
<reference evidence="1 2" key="1">
    <citation type="submission" date="2024-02" db="EMBL/GenBank/DDBJ databases">
        <title>Deinococcus carri NBRC 110142.</title>
        <authorList>
            <person name="Ichikawa N."/>
            <person name="Katano-Makiyama Y."/>
            <person name="Hidaka K."/>
        </authorList>
    </citation>
    <scope>NUCLEOTIDE SEQUENCE [LARGE SCALE GENOMIC DNA]</scope>
    <source>
        <strain evidence="1 2">NBRC 110142</strain>
    </source>
</reference>
<keyword evidence="2" id="KW-1185">Reference proteome</keyword>
<accession>A0ABP9WC97</accession>
<organism evidence="1 2">
    <name type="scientific">Deinococcus carri</name>
    <dbReference type="NCBI Taxonomy" id="1211323"/>
    <lineage>
        <taxon>Bacteria</taxon>
        <taxon>Thermotogati</taxon>
        <taxon>Deinococcota</taxon>
        <taxon>Deinococci</taxon>
        <taxon>Deinococcales</taxon>
        <taxon>Deinococcaceae</taxon>
        <taxon>Deinococcus</taxon>
    </lineage>
</organism>
<dbReference type="RefSeq" id="WP_345468252.1">
    <property type="nucleotide sequence ID" value="NZ_BAABRP010000028.1"/>
</dbReference>
<dbReference type="EMBL" id="BAABRP010000028">
    <property type="protein sequence ID" value="GAA5514947.1"/>
    <property type="molecule type" value="Genomic_DNA"/>
</dbReference>
<sequence length="125" mass="14196">MLASELAAELQVDPSVISKHLNVYFGELGQERQRYLSDQTADQVRQAHQLLETGGAKSFRTAVQMVLGMYSEPVPPESARLIEQRLARLEDIQQQTLGQVNQMLRYLETAMEQLPEESAEHVQQE</sequence>
<name>A0ABP9WC97_9DEIO</name>
<proteinExistence type="predicted"/>
<evidence type="ECO:0000313" key="1">
    <source>
        <dbReference type="EMBL" id="GAA5514947.1"/>
    </source>
</evidence>
<evidence type="ECO:0000313" key="2">
    <source>
        <dbReference type="Proteomes" id="UP001401887"/>
    </source>
</evidence>
<dbReference type="Proteomes" id="UP001401887">
    <property type="component" value="Unassembled WGS sequence"/>
</dbReference>
<comment type="caution">
    <text evidence="1">The sequence shown here is derived from an EMBL/GenBank/DDBJ whole genome shotgun (WGS) entry which is preliminary data.</text>
</comment>